<evidence type="ECO:0000313" key="1">
    <source>
        <dbReference type="EMBL" id="AHX26538.1"/>
    </source>
</evidence>
<dbReference type="RefSeq" id="WP_041227284.1">
    <property type="nucleotide sequence ID" value="NC_012526.1"/>
</dbReference>
<organism evidence="1 2">
    <name type="scientific">Deinococcus deserti (strain DSM 17065 / CIP 109153 / LMG 22923 / VCD115)</name>
    <dbReference type="NCBI Taxonomy" id="546414"/>
    <lineage>
        <taxon>Bacteria</taxon>
        <taxon>Thermotogati</taxon>
        <taxon>Deinococcota</taxon>
        <taxon>Deinococci</taxon>
        <taxon>Deinococcales</taxon>
        <taxon>Deinococcaceae</taxon>
        <taxon>Deinococcus</taxon>
    </lineage>
</organism>
<dbReference type="InterPro" id="IPR011008">
    <property type="entry name" value="Dimeric_a/b-barrel"/>
</dbReference>
<dbReference type="STRING" id="546414.Deide_23145"/>
<name>X5H5S8_DEIDV</name>
<dbReference type="SUPFAM" id="SSF54909">
    <property type="entry name" value="Dimeric alpha+beta barrel"/>
    <property type="match status" value="1"/>
</dbReference>
<accession>X5H5S8</accession>
<dbReference type="OrthoDB" id="255603at2"/>
<dbReference type="KEGG" id="ddr:Deide_23145"/>
<proteinExistence type="predicted"/>
<dbReference type="PaxDb" id="546414-Deide_23145"/>
<dbReference type="AlphaFoldDB" id="X5H5S8"/>
<keyword evidence="2" id="KW-1185">Reference proteome</keyword>
<dbReference type="Proteomes" id="UP000002208">
    <property type="component" value="Chromosome"/>
</dbReference>
<dbReference type="HOGENOM" id="CLU_2272763_0_0_0"/>
<sequence>MHESLELTRFTVHPGAEAAFLSGRDAAMRALSKRFPGLLDATLVRLSSGEYLDSVRWASHDEAQHAMEGAMALPEVAAWFIHISEVHSMEHASVLHVLREVR</sequence>
<dbReference type="EMBL" id="CP001114">
    <property type="protein sequence ID" value="AHX26538.1"/>
    <property type="molecule type" value="Genomic_DNA"/>
</dbReference>
<protein>
    <recommendedName>
        <fullName evidence="3">ABM domain-containing protein</fullName>
    </recommendedName>
</protein>
<dbReference type="Gene3D" id="3.30.70.100">
    <property type="match status" value="1"/>
</dbReference>
<gene>
    <name evidence="1" type="ordered locus">Deide_23145</name>
</gene>
<reference evidence="1 2" key="1">
    <citation type="journal article" date="2009" name="PLoS Genet.">
        <title>Alliance of proteomics and genomics to unravel the specificities of Sahara bacterium Deinococcus deserti.</title>
        <authorList>
            <person name="de Groot A."/>
            <person name="Dulermo R."/>
            <person name="Ortet P."/>
            <person name="Blanchard L."/>
            <person name="Guerin P."/>
            <person name="Fernandez B."/>
            <person name="Vacherie B."/>
            <person name="Dossat C."/>
            <person name="Jolivet E."/>
            <person name="Siguier P."/>
            <person name="Chandler M."/>
            <person name="Barakat M."/>
            <person name="Dedieu A."/>
            <person name="Barbe V."/>
            <person name="Heulin T."/>
            <person name="Sommer S."/>
            <person name="Achouak W."/>
            <person name="Armengaud J."/>
        </authorList>
    </citation>
    <scope>NUCLEOTIDE SEQUENCE [LARGE SCALE GENOMIC DNA]</scope>
    <source>
        <strain evidence="2">DSM 17065 / CIP 109153 / LMG 22923 / VCD115</strain>
    </source>
</reference>
<evidence type="ECO:0008006" key="3">
    <source>
        <dbReference type="Google" id="ProtNLM"/>
    </source>
</evidence>
<evidence type="ECO:0000313" key="2">
    <source>
        <dbReference type="Proteomes" id="UP000002208"/>
    </source>
</evidence>